<feature type="region of interest" description="Disordered" evidence="1">
    <location>
        <begin position="94"/>
        <end position="113"/>
    </location>
</feature>
<dbReference type="InterPro" id="IPR019662">
    <property type="entry name" value="DUF2516"/>
</dbReference>
<evidence type="ECO:0000313" key="3">
    <source>
        <dbReference type="EMBL" id="GEK20405.1"/>
    </source>
</evidence>
<feature type="transmembrane region" description="Helical" evidence="2">
    <location>
        <begin position="6"/>
        <end position="26"/>
    </location>
</feature>
<gene>
    <name evidence="3" type="ORF">CXY01_09250</name>
</gene>
<keyword evidence="2" id="KW-0812">Transmembrane</keyword>
<evidence type="ECO:0000256" key="2">
    <source>
        <dbReference type="SAM" id="Phobius"/>
    </source>
</evidence>
<keyword evidence="4" id="KW-1185">Reference proteome</keyword>
<dbReference type="Proteomes" id="UP000321118">
    <property type="component" value="Unassembled WGS sequence"/>
</dbReference>
<comment type="caution">
    <text evidence="3">The sequence shown here is derived from an EMBL/GenBank/DDBJ whole genome shotgun (WGS) entry which is preliminary data.</text>
</comment>
<feature type="transmembrane region" description="Helical" evidence="2">
    <location>
        <begin position="70"/>
        <end position="87"/>
    </location>
</feature>
<evidence type="ECO:0000256" key="1">
    <source>
        <dbReference type="SAM" id="MobiDB-lite"/>
    </source>
</evidence>
<organism evidence="3 4">
    <name type="scientific">Cellulomonas xylanilytica</name>
    <dbReference type="NCBI Taxonomy" id="233583"/>
    <lineage>
        <taxon>Bacteria</taxon>
        <taxon>Bacillati</taxon>
        <taxon>Actinomycetota</taxon>
        <taxon>Actinomycetes</taxon>
        <taxon>Micrococcales</taxon>
        <taxon>Cellulomonadaceae</taxon>
        <taxon>Cellulomonas</taxon>
    </lineage>
</organism>
<dbReference type="OrthoDB" id="4774469at2"/>
<evidence type="ECO:0000313" key="4">
    <source>
        <dbReference type="Proteomes" id="UP000321118"/>
    </source>
</evidence>
<protein>
    <submittedName>
        <fullName evidence="3">Membrane protein</fullName>
    </submittedName>
</protein>
<sequence>MIASAQVVIFFVFYIAIFGLSLWALIDLLRRPANAFPQAGKRTKGFWGAIVGVATAVSFSVIPIPGVPHLPSFLALLAAVGAIVYLVDVKPAVTPYSGRRRGPRGPSGPSGGW</sequence>
<name>A0A510V5I5_9CELL</name>
<dbReference type="RefSeq" id="WP_146925883.1">
    <property type="nucleotide sequence ID" value="NZ_BJUB01000002.1"/>
</dbReference>
<dbReference type="Pfam" id="PF10724">
    <property type="entry name" value="DUF2516"/>
    <property type="match status" value="1"/>
</dbReference>
<feature type="transmembrane region" description="Helical" evidence="2">
    <location>
        <begin position="46"/>
        <end position="64"/>
    </location>
</feature>
<dbReference type="EMBL" id="BJUB01000002">
    <property type="protein sequence ID" value="GEK20405.1"/>
    <property type="molecule type" value="Genomic_DNA"/>
</dbReference>
<dbReference type="AlphaFoldDB" id="A0A510V5I5"/>
<keyword evidence="2" id="KW-1133">Transmembrane helix</keyword>
<reference evidence="3 4" key="1">
    <citation type="submission" date="2019-07" db="EMBL/GenBank/DDBJ databases">
        <title>Whole genome shotgun sequence of Cellulomonas xylanilytica NBRC 101102.</title>
        <authorList>
            <person name="Hosoyama A."/>
            <person name="Uohara A."/>
            <person name="Ohji S."/>
            <person name="Ichikawa N."/>
        </authorList>
    </citation>
    <scope>NUCLEOTIDE SEQUENCE [LARGE SCALE GENOMIC DNA]</scope>
    <source>
        <strain evidence="3 4">NBRC 101102</strain>
    </source>
</reference>
<accession>A0A510V5I5</accession>
<proteinExistence type="predicted"/>
<keyword evidence="2" id="KW-0472">Membrane</keyword>